<dbReference type="EMBL" id="JBHUEO010000053">
    <property type="protein sequence ID" value="MFD1707991.1"/>
    <property type="molecule type" value="Genomic_DNA"/>
</dbReference>
<organism evidence="3 4">
    <name type="scientific">Siminovitchia sediminis</name>
    <dbReference type="NCBI Taxonomy" id="1274353"/>
    <lineage>
        <taxon>Bacteria</taxon>
        <taxon>Bacillati</taxon>
        <taxon>Bacillota</taxon>
        <taxon>Bacilli</taxon>
        <taxon>Bacillales</taxon>
        <taxon>Bacillaceae</taxon>
        <taxon>Siminovitchia</taxon>
    </lineage>
</organism>
<evidence type="ECO:0000313" key="3">
    <source>
        <dbReference type="EMBL" id="MFD1707991.1"/>
    </source>
</evidence>
<dbReference type="CDD" id="cd03808">
    <property type="entry name" value="GT4_CapM-like"/>
    <property type="match status" value="1"/>
</dbReference>
<evidence type="ECO:0000259" key="2">
    <source>
        <dbReference type="Pfam" id="PF13477"/>
    </source>
</evidence>
<sequence>MFVANKILFCATVDYHFRVFHIPYLKWFKSRGWEVHMAAAGNESIPFVDQRFNIPIDRSPFRRQNLNAYKELKKIIEQNHYDIIHCHTPMGGVLSRLAAINKRINDTKMLYTAHGFHFCKGSSWKNWLLYYPIEKWLSRYTDCLITINEEDYHLAVNRHFKAKQIAHVHGMGVNTDTFFPVTEFTKSVLRANYQFDHDHFIMFYAAEFNRNKNQKILIAAFAALQEKIPKAKLLLAGEGPLMNECKRMAKKHGIRSSVFFLGYRKDIDTLLKMSDIAVASSLREGLPVNILEAMACGLPIVAVDNRGHRELIVNGQNGWLVKNDPEAMADKMVFLSRDKILRKEMGKASRKIVMSKYSLEKTLEEQIEIYKRFMGGIEEVQWAVQ</sequence>
<name>A0ABW4KL92_9BACI</name>
<dbReference type="Gene3D" id="3.40.50.2000">
    <property type="entry name" value="Glycogen Phosphorylase B"/>
    <property type="match status" value="2"/>
</dbReference>
<proteinExistence type="predicted"/>
<dbReference type="Pfam" id="PF13477">
    <property type="entry name" value="Glyco_trans_4_2"/>
    <property type="match status" value="1"/>
</dbReference>
<evidence type="ECO:0000313" key="4">
    <source>
        <dbReference type="Proteomes" id="UP001597301"/>
    </source>
</evidence>
<dbReference type="InterPro" id="IPR028098">
    <property type="entry name" value="Glyco_trans_4-like_N"/>
</dbReference>
<dbReference type="InterPro" id="IPR001296">
    <property type="entry name" value="Glyco_trans_1"/>
</dbReference>
<feature type="domain" description="Glycosyl transferase family 1" evidence="1">
    <location>
        <begin position="189"/>
        <end position="351"/>
    </location>
</feature>
<dbReference type="PANTHER" id="PTHR12526:SF630">
    <property type="entry name" value="GLYCOSYLTRANSFERASE"/>
    <property type="match status" value="1"/>
</dbReference>
<dbReference type="Proteomes" id="UP001597301">
    <property type="component" value="Unassembled WGS sequence"/>
</dbReference>
<keyword evidence="4" id="KW-1185">Reference proteome</keyword>
<feature type="domain" description="Glycosyltransferase subfamily 4-like N-terminal" evidence="2">
    <location>
        <begin position="6"/>
        <end position="148"/>
    </location>
</feature>
<dbReference type="PANTHER" id="PTHR12526">
    <property type="entry name" value="GLYCOSYLTRANSFERASE"/>
    <property type="match status" value="1"/>
</dbReference>
<dbReference type="Pfam" id="PF00534">
    <property type="entry name" value="Glycos_transf_1"/>
    <property type="match status" value="1"/>
</dbReference>
<dbReference type="RefSeq" id="WP_380774878.1">
    <property type="nucleotide sequence ID" value="NZ_JBHUEO010000053.1"/>
</dbReference>
<reference evidence="4" key="1">
    <citation type="journal article" date="2019" name="Int. J. Syst. Evol. Microbiol.">
        <title>The Global Catalogue of Microorganisms (GCM) 10K type strain sequencing project: providing services to taxonomists for standard genome sequencing and annotation.</title>
        <authorList>
            <consortium name="The Broad Institute Genomics Platform"/>
            <consortium name="The Broad Institute Genome Sequencing Center for Infectious Disease"/>
            <person name="Wu L."/>
            <person name="Ma J."/>
        </authorList>
    </citation>
    <scope>NUCLEOTIDE SEQUENCE [LARGE SCALE GENOMIC DNA]</scope>
    <source>
        <strain evidence="4">CGMCC 1.12295</strain>
    </source>
</reference>
<dbReference type="SUPFAM" id="SSF53756">
    <property type="entry name" value="UDP-Glycosyltransferase/glycogen phosphorylase"/>
    <property type="match status" value="1"/>
</dbReference>
<gene>
    <name evidence="3" type="ORF">ACFSCZ_14800</name>
</gene>
<protein>
    <submittedName>
        <fullName evidence="3">Glycosyltransferase family 4 protein</fullName>
    </submittedName>
</protein>
<accession>A0ABW4KL92</accession>
<evidence type="ECO:0000259" key="1">
    <source>
        <dbReference type="Pfam" id="PF00534"/>
    </source>
</evidence>
<comment type="caution">
    <text evidence="3">The sequence shown here is derived from an EMBL/GenBank/DDBJ whole genome shotgun (WGS) entry which is preliminary data.</text>
</comment>